<comment type="caution">
    <text evidence="2">The sequence shown here is derived from an EMBL/GenBank/DDBJ whole genome shotgun (WGS) entry which is preliminary data.</text>
</comment>
<keyword evidence="1" id="KW-0732">Signal</keyword>
<dbReference type="InterPro" id="IPR052022">
    <property type="entry name" value="26kDa_periplasmic_antigen"/>
</dbReference>
<dbReference type="EMBL" id="JAUEDK010000011">
    <property type="protein sequence ID" value="MDN0074907.1"/>
    <property type="molecule type" value="Genomic_DNA"/>
</dbReference>
<dbReference type="RefSeq" id="WP_289829495.1">
    <property type="nucleotide sequence ID" value="NZ_JAUEDK010000011.1"/>
</dbReference>
<accession>A0ABT7XM93</accession>
<evidence type="ECO:0000256" key="1">
    <source>
        <dbReference type="SAM" id="SignalP"/>
    </source>
</evidence>
<dbReference type="Pfam" id="PF04402">
    <property type="entry name" value="SIMPL"/>
    <property type="match status" value="1"/>
</dbReference>
<feature type="signal peptide" evidence="1">
    <location>
        <begin position="1"/>
        <end position="21"/>
    </location>
</feature>
<reference evidence="2" key="1">
    <citation type="submission" date="2023-06" db="EMBL/GenBank/DDBJ databases">
        <authorList>
            <person name="Zhang S."/>
        </authorList>
    </citation>
    <scope>NUCLEOTIDE SEQUENCE</scope>
    <source>
        <strain evidence="2">SG2303</strain>
    </source>
</reference>
<evidence type="ECO:0000313" key="3">
    <source>
        <dbReference type="Proteomes" id="UP001168540"/>
    </source>
</evidence>
<dbReference type="PANTHER" id="PTHR34387">
    <property type="entry name" value="SLR1258 PROTEIN"/>
    <property type="match status" value="1"/>
</dbReference>
<keyword evidence="3" id="KW-1185">Reference proteome</keyword>
<name>A0ABT7XM93_9NEIS</name>
<gene>
    <name evidence="2" type="ORF">QU481_08370</name>
</gene>
<sequence>MRTLYPVLLTTALLAPVYAVAAEATVVSLSGQAQREVDNDETSVVLYAQENNSSPARLADSLNRTLKRALADASVVKTVEASSGQANTWPHYDKNGKINGWQGRGEIRMKSRDSAALAELTGKLQSYLQLERVSFSVSDAARRQTEATLIPEAIRELNSRASAVGKAIGKPALTIKELNIGESRDIGPRPMMAMAKFAGADAAPEQVTAPSWEAGKSTISVQVSGKVELR</sequence>
<organism evidence="2 3">
    <name type="scientific">Crenobacter oryzisoli</name>
    <dbReference type="NCBI Taxonomy" id="3056844"/>
    <lineage>
        <taxon>Bacteria</taxon>
        <taxon>Pseudomonadati</taxon>
        <taxon>Pseudomonadota</taxon>
        <taxon>Betaproteobacteria</taxon>
        <taxon>Neisseriales</taxon>
        <taxon>Neisseriaceae</taxon>
        <taxon>Crenobacter</taxon>
    </lineage>
</organism>
<dbReference type="Gene3D" id="3.30.110.170">
    <property type="entry name" value="Protein of unknown function (DUF541), domain 1"/>
    <property type="match status" value="1"/>
</dbReference>
<evidence type="ECO:0000313" key="2">
    <source>
        <dbReference type="EMBL" id="MDN0074907.1"/>
    </source>
</evidence>
<proteinExistence type="predicted"/>
<dbReference type="PANTHER" id="PTHR34387:SF1">
    <property type="entry name" value="PERIPLASMIC IMMUNOGENIC PROTEIN"/>
    <property type="match status" value="1"/>
</dbReference>
<feature type="chain" id="PRO_5047413506" evidence="1">
    <location>
        <begin position="22"/>
        <end position="230"/>
    </location>
</feature>
<protein>
    <submittedName>
        <fullName evidence="2">SIMPL domain-containing protein</fullName>
    </submittedName>
</protein>
<dbReference type="InterPro" id="IPR007497">
    <property type="entry name" value="SIMPL/DUF541"/>
</dbReference>
<dbReference type="Gene3D" id="3.30.70.2970">
    <property type="entry name" value="Protein of unknown function (DUF541), domain 2"/>
    <property type="match status" value="1"/>
</dbReference>
<dbReference type="Proteomes" id="UP001168540">
    <property type="component" value="Unassembled WGS sequence"/>
</dbReference>